<reference evidence="1 2" key="1">
    <citation type="journal article" date="2018" name="Nat. Genet.">
        <title>The Rosa genome provides new insights in the design of modern roses.</title>
        <authorList>
            <person name="Bendahmane M."/>
        </authorList>
    </citation>
    <scope>NUCLEOTIDE SEQUENCE [LARGE SCALE GENOMIC DNA]</scope>
    <source>
        <strain evidence="2">cv. Old Blush</strain>
    </source>
</reference>
<name>A0A2P6PHG5_ROSCH</name>
<comment type="caution">
    <text evidence="1">The sequence shown here is derived from an EMBL/GenBank/DDBJ whole genome shotgun (WGS) entry which is preliminary data.</text>
</comment>
<evidence type="ECO:0000313" key="1">
    <source>
        <dbReference type="EMBL" id="PRQ21374.1"/>
    </source>
</evidence>
<accession>A0A2P6PHG5</accession>
<dbReference type="Gramene" id="PRQ21374">
    <property type="protein sequence ID" value="PRQ21374"/>
    <property type="gene ID" value="RchiOBHm_Chr7g0238531"/>
</dbReference>
<proteinExistence type="predicted"/>
<gene>
    <name evidence="1" type="ORF">RchiOBHm_Chr7g0238531</name>
</gene>
<keyword evidence="2" id="KW-1185">Reference proteome</keyword>
<dbReference type="AlphaFoldDB" id="A0A2P6PHG5"/>
<dbReference type="EMBL" id="PDCK01000045">
    <property type="protein sequence ID" value="PRQ21374.1"/>
    <property type="molecule type" value="Genomic_DNA"/>
</dbReference>
<organism evidence="1 2">
    <name type="scientific">Rosa chinensis</name>
    <name type="common">China rose</name>
    <dbReference type="NCBI Taxonomy" id="74649"/>
    <lineage>
        <taxon>Eukaryota</taxon>
        <taxon>Viridiplantae</taxon>
        <taxon>Streptophyta</taxon>
        <taxon>Embryophyta</taxon>
        <taxon>Tracheophyta</taxon>
        <taxon>Spermatophyta</taxon>
        <taxon>Magnoliopsida</taxon>
        <taxon>eudicotyledons</taxon>
        <taxon>Gunneridae</taxon>
        <taxon>Pentapetalae</taxon>
        <taxon>rosids</taxon>
        <taxon>fabids</taxon>
        <taxon>Rosales</taxon>
        <taxon>Rosaceae</taxon>
        <taxon>Rosoideae</taxon>
        <taxon>Rosoideae incertae sedis</taxon>
        <taxon>Rosa</taxon>
    </lineage>
</organism>
<sequence>MDRKLSESTFHSKWSQVIAGSFLHSLVCVHSGWLDFLHFNSSMEAIVGLL</sequence>
<evidence type="ECO:0000313" key="2">
    <source>
        <dbReference type="Proteomes" id="UP000238479"/>
    </source>
</evidence>
<dbReference type="Proteomes" id="UP000238479">
    <property type="component" value="Chromosome 7"/>
</dbReference>
<protein>
    <submittedName>
        <fullName evidence="1">Uncharacterized protein</fullName>
    </submittedName>
</protein>